<dbReference type="Proteomes" id="UP000762676">
    <property type="component" value="Unassembled WGS sequence"/>
</dbReference>
<feature type="compositionally biased region" description="Polar residues" evidence="1">
    <location>
        <begin position="688"/>
        <end position="697"/>
    </location>
</feature>
<gene>
    <name evidence="2" type="ORF">ElyMa_001752800</name>
</gene>
<dbReference type="EMBL" id="BMAT01003563">
    <property type="protein sequence ID" value="GFR57715.1"/>
    <property type="molecule type" value="Genomic_DNA"/>
</dbReference>
<evidence type="ECO:0000313" key="2">
    <source>
        <dbReference type="EMBL" id="GFR57715.1"/>
    </source>
</evidence>
<organism evidence="2 3">
    <name type="scientific">Elysia marginata</name>
    <dbReference type="NCBI Taxonomy" id="1093978"/>
    <lineage>
        <taxon>Eukaryota</taxon>
        <taxon>Metazoa</taxon>
        <taxon>Spiralia</taxon>
        <taxon>Lophotrochozoa</taxon>
        <taxon>Mollusca</taxon>
        <taxon>Gastropoda</taxon>
        <taxon>Heterobranchia</taxon>
        <taxon>Euthyneura</taxon>
        <taxon>Panpulmonata</taxon>
        <taxon>Sacoglossa</taxon>
        <taxon>Placobranchoidea</taxon>
        <taxon>Plakobranchidae</taxon>
        <taxon>Elysia</taxon>
    </lineage>
</organism>
<sequence>MIEPTVNTRCTQSVRASTCSPFDAHFMSCTRVRVVQECPTCLTKQRYPGSNIGAGRFGHDVHKSLSADSGGSFDVDDELSSSLRSPSGESTFPAIDSSTDDLERDPWTPVRKLSWKVRLPDLSALGGKFAAAPTISYLTEENVKVDNHKPSQIQSLDKSRISFRKSEKNKENVFPDKNDVPYVESYDQTVETVNQPNVLEGFDTSENKIKPPESLIAVAKARSMLNYTPSVNLLTAELATLVEIDAETDIKSDNQQVACCTNFHIALKGDIDQNFYGKAQDKGSPRIGHAGDLPAIDQAGGRSLQSESDSGGSMGSPDLWDIDDARDHSRSASLLTRSDISLDMGISLASLDGADDPECLSAKERSENPPGSFEESTLINTTYPDDRTLSMQQVNNCVPQNNSCHTNVQHSFSFPLDANNSCETLHSGGEPGRRSGSTADLDIDVTSNPGTDLHSSIEEFESCASHVDYTSSSEPGGAFEQSETSLTVSSDFAGFSKVLTRRPLSSSTPNKCIPHTSHLQRRASDSCLVCGSSRQNDSLRKRAVFRSCSGLSSLCDDRGANIRQTKRQCRRRGQVFEFDFDVDGQSLDSSISSISPPQTRFDITDSPFNRFSRSSKGFRARRTGPRRPIRVSSSDGTKDLSPILSDVAPLGTNTSHEDIPEILPAASVSFDKGEDDSSSSDNERSASATVSNPQRPSHISCLRTVGSALRRLSTPTKFLLGSRKCTYDLELASQAYLRSYASSPMTFKRRKKSLFLSVPLSTPSSSQPSSFPSSPCSSGAPCPWLSDASGIPVNERLRASASSLSSSASSLPLLSNRGRSISVDNCIDRHGSSRKDRFHMAHAPHRTLPRGFGAYSGSVSLLDSEADSGNVRLRKVSYEHASYVRCGNSMLLLDAL</sequence>
<feature type="region of interest" description="Disordered" evidence="1">
    <location>
        <begin position="72"/>
        <end position="104"/>
    </location>
</feature>
<dbReference type="AlphaFoldDB" id="A0AAV4EAL3"/>
<evidence type="ECO:0000313" key="3">
    <source>
        <dbReference type="Proteomes" id="UP000762676"/>
    </source>
</evidence>
<feature type="region of interest" description="Disordered" evidence="1">
    <location>
        <begin position="423"/>
        <end position="448"/>
    </location>
</feature>
<feature type="compositionally biased region" description="Basic residues" evidence="1">
    <location>
        <begin position="616"/>
        <end position="629"/>
    </location>
</feature>
<feature type="region of interest" description="Disordered" evidence="1">
    <location>
        <begin position="612"/>
        <end position="697"/>
    </location>
</feature>
<protein>
    <submittedName>
        <fullName evidence="2">Uncharacterized protein</fullName>
    </submittedName>
</protein>
<reference evidence="2 3" key="1">
    <citation type="journal article" date="2021" name="Elife">
        <title>Chloroplast acquisition without the gene transfer in kleptoplastic sea slugs, Plakobranchus ocellatus.</title>
        <authorList>
            <person name="Maeda T."/>
            <person name="Takahashi S."/>
            <person name="Yoshida T."/>
            <person name="Shimamura S."/>
            <person name="Takaki Y."/>
            <person name="Nagai Y."/>
            <person name="Toyoda A."/>
            <person name="Suzuki Y."/>
            <person name="Arimoto A."/>
            <person name="Ishii H."/>
            <person name="Satoh N."/>
            <person name="Nishiyama T."/>
            <person name="Hasebe M."/>
            <person name="Maruyama T."/>
            <person name="Minagawa J."/>
            <person name="Obokata J."/>
            <person name="Shigenobu S."/>
        </authorList>
    </citation>
    <scope>NUCLEOTIDE SEQUENCE [LARGE SCALE GENOMIC DNA]</scope>
</reference>
<name>A0AAV4EAL3_9GAST</name>
<feature type="compositionally biased region" description="Low complexity" evidence="1">
    <location>
        <begin position="80"/>
        <end position="90"/>
    </location>
</feature>
<evidence type="ECO:0000256" key="1">
    <source>
        <dbReference type="SAM" id="MobiDB-lite"/>
    </source>
</evidence>
<proteinExistence type="predicted"/>
<accession>A0AAV4EAL3</accession>
<feature type="region of interest" description="Disordered" evidence="1">
    <location>
        <begin position="279"/>
        <end position="323"/>
    </location>
</feature>
<keyword evidence="3" id="KW-1185">Reference proteome</keyword>
<comment type="caution">
    <text evidence="2">The sequence shown here is derived from an EMBL/GenBank/DDBJ whole genome shotgun (WGS) entry which is preliminary data.</text>
</comment>
<feature type="region of interest" description="Disordered" evidence="1">
    <location>
        <begin position="355"/>
        <end position="378"/>
    </location>
</feature>